<keyword evidence="2 4" id="KW-0808">Transferase</keyword>
<dbReference type="InterPro" id="IPR029063">
    <property type="entry name" value="SAM-dependent_MTases_sf"/>
</dbReference>
<dbReference type="Pfam" id="PF13649">
    <property type="entry name" value="Methyltransf_25"/>
    <property type="match status" value="1"/>
</dbReference>
<dbReference type="Proteomes" id="UP000264702">
    <property type="component" value="Unassembled WGS sequence"/>
</dbReference>
<gene>
    <name evidence="4" type="ORF">D0Y96_16430</name>
</gene>
<proteinExistence type="predicted"/>
<dbReference type="InterPro" id="IPR051052">
    <property type="entry name" value="Diverse_substrate_MTase"/>
</dbReference>
<reference evidence="4 5" key="1">
    <citation type="submission" date="2018-08" db="EMBL/GenBank/DDBJ databases">
        <title>Acidipila sp. 4G-K13, an acidobacterium isolated from forest soil.</title>
        <authorList>
            <person name="Gao Z.-H."/>
            <person name="Qiu L.-H."/>
        </authorList>
    </citation>
    <scope>NUCLEOTIDE SEQUENCE [LARGE SCALE GENOMIC DNA]</scope>
    <source>
        <strain evidence="4 5">4G-K13</strain>
    </source>
</reference>
<evidence type="ECO:0000256" key="2">
    <source>
        <dbReference type="ARBA" id="ARBA00022679"/>
    </source>
</evidence>
<sequence length="267" mass="30220">MQISSEQRMQRSRTFDEIAELYDEGRREPPGWLYDTLFSSSGLDPAGTRILEIGCGTGKSTLPLARRGCDVVALEMGGNLAGLARKHLAAFPKVRIAHARFEDWAAAEAFDLVLAITAWHWIDPAVRYQRAAAALKADAVLAFSMSEHVFPPGYDPFFEQIQDGYEAIGAGRLPWPPTPPESIPDARAEIEQTGLFHDVRVIRRLWTEEFTADEHVALMRTASDHRLMEPAKREWLFDEMRRLIEARPAGRIRKHNLTLLHLARRLP</sequence>
<dbReference type="GO" id="GO:0008168">
    <property type="term" value="F:methyltransferase activity"/>
    <property type="evidence" value="ECO:0007669"/>
    <property type="project" value="UniProtKB-KW"/>
</dbReference>
<dbReference type="GO" id="GO:0032259">
    <property type="term" value="P:methylation"/>
    <property type="evidence" value="ECO:0007669"/>
    <property type="project" value="UniProtKB-KW"/>
</dbReference>
<protein>
    <submittedName>
        <fullName evidence="4">Class I SAM-dependent methyltransferase</fullName>
    </submittedName>
</protein>
<evidence type="ECO:0000313" key="5">
    <source>
        <dbReference type="Proteomes" id="UP000264702"/>
    </source>
</evidence>
<evidence type="ECO:0000256" key="1">
    <source>
        <dbReference type="ARBA" id="ARBA00022603"/>
    </source>
</evidence>
<dbReference type="Gene3D" id="3.40.50.150">
    <property type="entry name" value="Vaccinia Virus protein VP39"/>
    <property type="match status" value="1"/>
</dbReference>
<dbReference type="AlphaFoldDB" id="A0A372IK87"/>
<feature type="domain" description="Methyltransferase" evidence="3">
    <location>
        <begin position="50"/>
        <end position="136"/>
    </location>
</feature>
<evidence type="ECO:0000313" key="4">
    <source>
        <dbReference type="EMBL" id="RFU15275.1"/>
    </source>
</evidence>
<keyword evidence="1 4" id="KW-0489">Methyltransferase</keyword>
<name>A0A372IK87_9BACT</name>
<keyword evidence="5" id="KW-1185">Reference proteome</keyword>
<dbReference type="SUPFAM" id="SSF53335">
    <property type="entry name" value="S-adenosyl-L-methionine-dependent methyltransferases"/>
    <property type="match status" value="1"/>
</dbReference>
<dbReference type="PANTHER" id="PTHR44942:SF4">
    <property type="entry name" value="METHYLTRANSFERASE TYPE 11 DOMAIN-CONTAINING PROTEIN"/>
    <property type="match status" value="1"/>
</dbReference>
<dbReference type="CDD" id="cd02440">
    <property type="entry name" value="AdoMet_MTases"/>
    <property type="match status" value="1"/>
</dbReference>
<comment type="caution">
    <text evidence="4">The sequence shown here is derived from an EMBL/GenBank/DDBJ whole genome shotgun (WGS) entry which is preliminary data.</text>
</comment>
<evidence type="ECO:0000259" key="3">
    <source>
        <dbReference type="Pfam" id="PF13649"/>
    </source>
</evidence>
<accession>A0A372IK87</accession>
<dbReference type="InterPro" id="IPR041698">
    <property type="entry name" value="Methyltransf_25"/>
</dbReference>
<organism evidence="4 5">
    <name type="scientific">Paracidobacterium acidisoli</name>
    <dbReference type="NCBI Taxonomy" id="2303751"/>
    <lineage>
        <taxon>Bacteria</taxon>
        <taxon>Pseudomonadati</taxon>
        <taxon>Acidobacteriota</taxon>
        <taxon>Terriglobia</taxon>
        <taxon>Terriglobales</taxon>
        <taxon>Acidobacteriaceae</taxon>
        <taxon>Paracidobacterium</taxon>
    </lineage>
</organism>
<dbReference type="EMBL" id="QVQT01000006">
    <property type="protein sequence ID" value="RFU15275.1"/>
    <property type="molecule type" value="Genomic_DNA"/>
</dbReference>
<dbReference type="PANTHER" id="PTHR44942">
    <property type="entry name" value="METHYLTRANSF_11 DOMAIN-CONTAINING PROTEIN"/>
    <property type="match status" value="1"/>
</dbReference>